<name>A0A382LE50_9ZZZZ</name>
<sequence>MTRKTNKINGILLLDKPSGETSNKVLQKIKKLFAAEKAGHTGSLDPIATGVLPICFGQATKVSKYLIESSKTYHVIAKLGIKTTTGDCEGRVLEKKPIKQLKNEQIEEVLKLFIGKTEQVPPMFSAIKVNGIRLYKYARKGLTLPRKSREIVVHNICLKNYNKDLLELVVHCGKGTYIRTLIEDIGAQLNSYAHVTALRRISIDLLDCQNLITPKQLEIAKKSQELHSYLLPLDAAIQSLPKVNINEEYRSCFSQGQKVMLQPEDALMNQSIRVYDHNDQIVGLGCIEKNGLLKPIKVFNFN</sequence>
<dbReference type="PANTHER" id="PTHR13767:SF2">
    <property type="entry name" value="PSEUDOURIDYLATE SYNTHASE TRUB1"/>
    <property type="match status" value="1"/>
</dbReference>
<dbReference type="GO" id="GO:0003723">
    <property type="term" value="F:RNA binding"/>
    <property type="evidence" value="ECO:0007669"/>
    <property type="project" value="InterPro"/>
</dbReference>
<evidence type="ECO:0000259" key="6">
    <source>
        <dbReference type="Pfam" id="PF16198"/>
    </source>
</evidence>
<keyword evidence="3" id="KW-0413">Isomerase</keyword>
<dbReference type="CDD" id="cd21152">
    <property type="entry name" value="PUA_TruB_bacterial"/>
    <property type="match status" value="1"/>
</dbReference>
<dbReference type="InterPro" id="IPR036974">
    <property type="entry name" value="PUA_sf"/>
</dbReference>
<dbReference type="HAMAP" id="MF_01080">
    <property type="entry name" value="TruB_bact"/>
    <property type="match status" value="1"/>
</dbReference>
<dbReference type="CDD" id="cd02573">
    <property type="entry name" value="PseudoU_synth_EcTruB"/>
    <property type="match status" value="1"/>
</dbReference>
<evidence type="ECO:0000259" key="5">
    <source>
        <dbReference type="Pfam" id="PF09157"/>
    </source>
</evidence>
<dbReference type="InterPro" id="IPR014780">
    <property type="entry name" value="tRNA_psdUridine_synth_TruB"/>
</dbReference>
<feature type="domain" description="Pseudouridine synthase II N-terminal" evidence="4">
    <location>
        <begin position="30"/>
        <end position="178"/>
    </location>
</feature>
<dbReference type="Pfam" id="PF09157">
    <property type="entry name" value="TruB-C_2"/>
    <property type="match status" value="1"/>
</dbReference>
<organism evidence="7">
    <name type="scientific">marine metagenome</name>
    <dbReference type="NCBI Taxonomy" id="408172"/>
    <lineage>
        <taxon>unclassified sequences</taxon>
        <taxon>metagenomes</taxon>
        <taxon>ecological metagenomes</taxon>
    </lineage>
</organism>
<dbReference type="InterPro" id="IPR032819">
    <property type="entry name" value="TruB_C"/>
</dbReference>
<evidence type="ECO:0000259" key="4">
    <source>
        <dbReference type="Pfam" id="PF01509"/>
    </source>
</evidence>
<dbReference type="AlphaFoldDB" id="A0A382LE50"/>
<dbReference type="EC" id="5.4.99.25" evidence="1"/>
<dbReference type="SUPFAM" id="SSF88697">
    <property type="entry name" value="PUA domain-like"/>
    <property type="match status" value="1"/>
</dbReference>
<evidence type="ECO:0000256" key="2">
    <source>
        <dbReference type="ARBA" id="ARBA00022694"/>
    </source>
</evidence>
<protein>
    <recommendedName>
        <fullName evidence="1">tRNA pseudouridine(55) synthase</fullName>
        <ecNumber evidence="1">5.4.99.25</ecNumber>
    </recommendedName>
</protein>
<accession>A0A382LE50</accession>
<dbReference type="Pfam" id="PF16198">
    <property type="entry name" value="TruB_C_2"/>
    <property type="match status" value="1"/>
</dbReference>
<dbReference type="Gene3D" id="3.30.2350.10">
    <property type="entry name" value="Pseudouridine synthase"/>
    <property type="match status" value="1"/>
</dbReference>
<keyword evidence="2" id="KW-0819">tRNA processing</keyword>
<gene>
    <name evidence="7" type="ORF">METZ01_LOCUS286261</name>
</gene>
<dbReference type="EMBL" id="UINC01085650">
    <property type="protein sequence ID" value="SVC33407.1"/>
    <property type="molecule type" value="Genomic_DNA"/>
</dbReference>
<dbReference type="PANTHER" id="PTHR13767">
    <property type="entry name" value="TRNA-PSEUDOURIDINE SYNTHASE"/>
    <property type="match status" value="1"/>
</dbReference>
<proteinExistence type="inferred from homology"/>
<feature type="domain" description="tRNA pseudouridine synthase II TruB subfamily 1 C-terminal" evidence="5">
    <location>
        <begin position="241"/>
        <end position="298"/>
    </location>
</feature>
<dbReference type="InterPro" id="IPR015947">
    <property type="entry name" value="PUA-like_sf"/>
</dbReference>
<evidence type="ECO:0000256" key="3">
    <source>
        <dbReference type="ARBA" id="ARBA00023235"/>
    </source>
</evidence>
<dbReference type="InterPro" id="IPR020103">
    <property type="entry name" value="PsdUridine_synth_cat_dom_sf"/>
</dbReference>
<dbReference type="GO" id="GO:0160148">
    <property type="term" value="F:tRNA pseudouridine(55) synthase activity"/>
    <property type="evidence" value="ECO:0007669"/>
    <property type="project" value="UniProtKB-EC"/>
</dbReference>
<dbReference type="SUPFAM" id="SSF55120">
    <property type="entry name" value="Pseudouridine synthase"/>
    <property type="match status" value="1"/>
</dbReference>
<reference evidence="7" key="1">
    <citation type="submission" date="2018-05" db="EMBL/GenBank/DDBJ databases">
        <authorList>
            <person name="Lanie J.A."/>
            <person name="Ng W.-L."/>
            <person name="Kazmierczak K.M."/>
            <person name="Andrzejewski T.M."/>
            <person name="Davidsen T.M."/>
            <person name="Wayne K.J."/>
            <person name="Tettelin H."/>
            <person name="Glass J.I."/>
            <person name="Rusch D."/>
            <person name="Podicherti R."/>
            <person name="Tsui H.-C.T."/>
            <person name="Winkler M.E."/>
        </authorList>
    </citation>
    <scope>NUCLEOTIDE SEQUENCE</scope>
</reference>
<dbReference type="GO" id="GO:1990481">
    <property type="term" value="P:mRNA pseudouridine synthesis"/>
    <property type="evidence" value="ECO:0007669"/>
    <property type="project" value="TreeGrafter"/>
</dbReference>
<dbReference type="Pfam" id="PF01509">
    <property type="entry name" value="TruB_N"/>
    <property type="match status" value="1"/>
</dbReference>
<dbReference type="NCBIfam" id="TIGR00431">
    <property type="entry name" value="TruB"/>
    <property type="match status" value="1"/>
</dbReference>
<dbReference type="InterPro" id="IPR015240">
    <property type="entry name" value="tRNA_sdUridine_synth_fam1_C"/>
</dbReference>
<feature type="domain" description="tRNA pseudouridylate synthase B C-terminal" evidence="6">
    <location>
        <begin position="179"/>
        <end position="237"/>
    </location>
</feature>
<dbReference type="GO" id="GO:0006400">
    <property type="term" value="P:tRNA modification"/>
    <property type="evidence" value="ECO:0007669"/>
    <property type="project" value="TreeGrafter"/>
</dbReference>
<evidence type="ECO:0000256" key="1">
    <source>
        <dbReference type="ARBA" id="ARBA00012787"/>
    </source>
</evidence>
<dbReference type="InterPro" id="IPR002501">
    <property type="entry name" value="PsdUridine_synth_N"/>
</dbReference>
<dbReference type="Gene3D" id="2.30.130.10">
    <property type="entry name" value="PUA domain"/>
    <property type="match status" value="1"/>
</dbReference>
<evidence type="ECO:0000313" key="7">
    <source>
        <dbReference type="EMBL" id="SVC33407.1"/>
    </source>
</evidence>